<sequence length="226" mass="23719">MRNGTHRTLLLALIICLVAIIPAFAEDDATDLGTLYMAGSVATGTGVDIPEEATSIGNLVIEYSLDSSSWTYTSLADVVIDNLGQEPGTLFMRASYYGNEPEDYYCAVAFKSDGWTVVDGSGRIDAYNLDSSSADAVLPISFSNLDIEYSEVTFASSSDAFSSGTSAASGISVLPGSGEDSFSIYVPVQKPINGTLVATLQASWPAGELPSGDYEADIQVEVSANT</sequence>
<evidence type="ECO:0000313" key="2">
    <source>
        <dbReference type="EMBL" id="MBO8443970.1"/>
    </source>
</evidence>
<accession>A0A9D9H7I0</accession>
<organism evidence="2 3">
    <name type="scientific">Candidatus Aphodenecus pullistercoris</name>
    <dbReference type="NCBI Taxonomy" id="2840669"/>
    <lineage>
        <taxon>Bacteria</taxon>
        <taxon>Pseudomonadati</taxon>
        <taxon>Spirochaetota</taxon>
        <taxon>Spirochaetia</taxon>
        <taxon>Spirochaetales</taxon>
        <taxon>Candidatus Aphodenecus</taxon>
    </lineage>
</organism>
<protein>
    <submittedName>
        <fullName evidence="2">Uncharacterized protein</fullName>
    </submittedName>
</protein>
<feature type="signal peptide" evidence="1">
    <location>
        <begin position="1"/>
        <end position="25"/>
    </location>
</feature>
<evidence type="ECO:0000313" key="3">
    <source>
        <dbReference type="Proteomes" id="UP000823633"/>
    </source>
</evidence>
<dbReference type="AlphaFoldDB" id="A0A9D9H7I0"/>
<name>A0A9D9H7I0_9SPIR</name>
<proteinExistence type="predicted"/>
<dbReference type="EMBL" id="JADIMU010000065">
    <property type="protein sequence ID" value="MBO8443970.1"/>
    <property type="molecule type" value="Genomic_DNA"/>
</dbReference>
<comment type="caution">
    <text evidence="2">The sequence shown here is derived from an EMBL/GenBank/DDBJ whole genome shotgun (WGS) entry which is preliminary data.</text>
</comment>
<feature type="chain" id="PRO_5038343759" evidence="1">
    <location>
        <begin position="26"/>
        <end position="226"/>
    </location>
</feature>
<dbReference type="Proteomes" id="UP000823633">
    <property type="component" value="Unassembled WGS sequence"/>
</dbReference>
<gene>
    <name evidence="2" type="ORF">IAC42_09495</name>
</gene>
<reference evidence="2" key="1">
    <citation type="submission" date="2020-10" db="EMBL/GenBank/DDBJ databases">
        <authorList>
            <person name="Gilroy R."/>
        </authorList>
    </citation>
    <scope>NUCLEOTIDE SEQUENCE</scope>
    <source>
        <strain evidence="2">11167</strain>
    </source>
</reference>
<keyword evidence="1" id="KW-0732">Signal</keyword>
<reference evidence="2" key="2">
    <citation type="journal article" date="2021" name="PeerJ">
        <title>Extensive microbial diversity within the chicken gut microbiome revealed by metagenomics and culture.</title>
        <authorList>
            <person name="Gilroy R."/>
            <person name="Ravi A."/>
            <person name="Getino M."/>
            <person name="Pursley I."/>
            <person name="Horton D.L."/>
            <person name="Alikhan N.F."/>
            <person name="Baker D."/>
            <person name="Gharbi K."/>
            <person name="Hall N."/>
            <person name="Watson M."/>
            <person name="Adriaenssens E.M."/>
            <person name="Foster-Nyarko E."/>
            <person name="Jarju S."/>
            <person name="Secka A."/>
            <person name="Antonio M."/>
            <person name="Oren A."/>
            <person name="Chaudhuri R.R."/>
            <person name="La Ragione R."/>
            <person name="Hildebrand F."/>
            <person name="Pallen M.J."/>
        </authorList>
    </citation>
    <scope>NUCLEOTIDE SEQUENCE</scope>
    <source>
        <strain evidence="2">11167</strain>
    </source>
</reference>
<evidence type="ECO:0000256" key="1">
    <source>
        <dbReference type="SAM" id="SignalP"/>
    </source>
</evidence>